<dbReference type="OrthoDB" id="3269456at2759"/>
<proteinExistence type="predicted"/>
<keyword evidence="2" id="KW-1185">Reference proteome</keyword>
<accession>A0A9P5NNW6</accession>
<organism evidence="1 2">
    <name type="scientific">Gymnopilus junonius</name>
    <name type="common">Spectacular rustgill mushroom</name>
    <name type="synonym">Gymnopilus spectabilis subsp. junonius</name>
    <dbReference type="NCBI Taxonomy" id="109634"/>
    <lineage>
        <taxon>Eukaryota</taxon>
        <taxon>Fungi</taxon>
        <taxon>Dikarya</taxon>
        <taxon>Basidiomycota</taxon>
        <taxon>Agaricomycotina</taxon>
        <taxon>Agaricomycetes</taxon>
        <taxon>Agaricomycetidae</taxon>
        <taxon>Agaricales</taxon>
        <taxon>Agaricineae</taxon>
        <taxon>Hymenogastraceae</taxon>
        <taxon>Gymnopilus</taxon>
    </lineage>
</organism>
<dbReference type="Proteomes" id="UP000724874">
    <property type="component" value="Unassembled WGS sequence"/>
</dbReference>
<protein>
    <submittedName>
        <fullName evidence="1">Uncharacterized protein</fullName>
    </submittedName>
</protein>
<comment type="caution">
    <text evidence="1">The sequence shown here is derived from an EMBL/GenBank/DDBJ whole genome shotgun (WGS) entry which is preliminary data.</text>
</comment>
<reference evidence="1" key="1">
    <citation type="submission" date="2020-11" db="EMBL/GenBank/DDBJ databases">
        <authorList>
            <consortium name="DOE Joint Genome Institute"/>
            <person name="Ahrendt S."/>
            <person name="Riley R."/>
            <person name="Andreopoulos W."/>
            <person name="LaButti K."/>
            <person name="Pangilinan J."/>
            <person name="Ruiz-duenas F.J."/>
            <person name="Barrasa J.M."/>
            <person name="Sanchez-Garcia M."/>
            <person name="Camarero S."/>
            <person name="Miyauchi S."/>
            <person name="Serrano A."/>
            <person name="Linde D."/>
            <person name="Babiker R."/>
            <person name="Drula E."/>
            <person name="Ayuso-Fernandez I."/>
            <person name="Pacheco R."/>
            <person name="Padilla G."/>
            <person name="Ferreira P."/>
            <person name="Barriuso J."/>
            <person name="Kellner H."/>
            <person name="Castanera R."/>
            <person name="Alfaro M."/>
            <person name="Ramirez L."/>
            <person name="Pisabarro A.G."/>
            <person name="Kuo A."/>
            <person name="Tritt A."/>
            <person name="Lipzen A."/>
            <person name="He G."/>
            <person name="Yan M."/>
            <person name="Ng V."/>
            <person name="Cullen D."/>
            <person name="Martin F."/>
            <person name="Rosso M.-N."/>
            <person name="Henrissat B."/>
            <person name="Hibbett D."/>
            <person name="Martinez A.T."/>
            <person name="Grigoriev I.V."/>
        </authorList>
    </citation>
    <scope>NUCLEOTIDE SEQUENCE</scope>
    <source>
        <strain evidence="1">AH 44721</strain>
    </source>
</reference>
<evidence type="ECO:0000313" key="2">
    <source>
        <dbReference type="Proteomes" id="UP000724874"/>
    </source>
</evidence>
<sequence length="221" mass="24424">MDAAYDTGRVGQVLERLAQERIDNPYAMLHLSEMMNEPNWATKYEPLHCGVPAAWRLIQQGPGGIEDRSNKEEVVVAIQGIVAKKDLPPFEEKVSMNSTHAQFLRQSVTLVGFHTPTFAKAVTNALELHAFLGRSVSHNNLEQCSIAPSAQEYPFSPNVDLKGYLAAAVGRTLAHIEDNIVQYYEMTTNYAGDTKFTCAKPIKVQVGDIVEVQVSIILVPL</sequence>
<gene>
    <name evidence="1" type="ORF">CPB84DRAFT_1848029</name>
</gene>
<evidence type="ECO:0000313" key="1">
    <source>
        <dbReference type="EMBL" id="KAF8897107.1"/>
    </source>
</evidence>
<name>A0A9P5NNW6_GYMJU</name>
<dbReference type="AlphaFoldDB" id="A0A9P5NNW6"/>
<dbReference type="EMBL" id="JADNYJ010000057">
    <property type="protein sequence ID" value="KAF8897107.1"/>
    <property type="molecule type" value="Genomic_DNA"/>
</dbReference>